<dbReference type="PROSITE" id="PS51253">
    <property type="entry name" value="HTH_CENPB"/>
    <property type="match status" value="1"/>
</dbReference>
<dbReference type="InterPro" id="IPR050863">
    <property type="entry name" value="CenT-Element_Derived"/>
</dbReference>
<dbReference type="InterPro" id="IPR006600">
    <property type="entry name" value="HTH_CenpB_DNA-bd_dom"/>
</dbReference>
<evidence type="ECO:0000313" key="3">
    <source>
        <dbReference type="Proteomes" id="UP000515154"/>
    </source>
</evidence>
<keyword evidence="1" id="KW-0238">DNA-binding</keyword>
<evidence type="ECO:0000313" key="4">
    <source>
        <dbReference type="RefSeq" id="XP_029654493.1"/>
    </source>
</evidence>
<feature type="domain" description="HTH CENPB-type" evidence="2">
    <location>
        <begin position="1"/>
        <end position="26"/>
    </location>
</feature>
<dbReference type="Pfam" id="PF03221">
    <property type="entry name" value="HTH_Tnp_Tc5"/>
    <property type="match status" value="1"/>
</dbReference>
<dbReference type="PANTHER" id="PTHR19303:SF73">
    <property type="entry name" value="PROTEIN PDC2"/>
    <property type="match status" value="1"/>
</dbReference>
<keyword evidence="3" id="KW-1185">Reference proteome</keyword>
<dbReference type="Gene3D" id="1.10.10.60">
    <property type="entry name" value="Homeodomain-like"/>
    <property type="match status" value="1"/>
</dbReference>
<sequence>MGLNKFKASNGWLEKFKQRHELKFRTLSGESASADHAIILNFLSELNIKVEQYGKENIFNCDETSLFIKLTSRKSFVKTGDSARGFKRNEQDLFIESLSKLNLRQVVTIISDAWNNVSADIIYNCWQKVFRQSPSDSSCINESSEEIFNNVIDECFNEIEDNDPNIYENISCEPSISQILSLMENLETNIFDLIPDSLHDLYLINNENR</sequence>
<dbReference type="Proteomes" id="UP000515154">
    <property type="component" value="Unplaced"/>
</dbReference>
<organism evidence="3 4">
    <name type="scientific">Octopus sinensis</name>
    <name type="common">East Asian common octopus</name>
    <dbReference type="NCBI Taxonomy" id="2607531"/>
    <lineage>
        <taxon>Eukaryota</taxon>
        <taxon>Metazoa</taxon>
        <taxon>Spiralia</taxon>
        <taxon>Lophotrochozoa</taxon>
        <taxon>Mollusca</taxon>
        <taxon>Cephalopoda</taxon>
        <taxon>Coleoidea</taxon>
        <taxon>Octopodiformes</taxon>
        <taxon>Octopoda</taxon>
        <taxon>Incirrata</taxon>
        <taxon>Octopodidae</taxon>
        <taxon>Octopus</taxon>
    </lineage>
</organism>
<proteinExistence type="predicted"/>
<evidence type="ECO:0000259" key="2">
    <source>
        <dbReference type="PROSITE" id="PS51253"/>
    </source>
</evidence>
<dbReference type="RefSeq" id="XP_029654493.1">
    <property type="nucleotide sequence ID" value="XM_029798633.1"/>
</dbReference>
<evidence type="ECO:0000256" key="1">
    <source>
        <dbReference type="ARBA" id="ARBA00023125"/>
    </source>
</evidence>
<gene>
    <name evidence="4" type="primary">LOC115227929</name>
</gene>
<dbReference type="GO" id="GO:0005634">
    <property type="term" value="C:nucleus"/>
    <property type="evidence" value="ECO:0007669"/>
    <property type="project" value="TreeGrafter"/>
</dbReference>
<dbReference type="PANTHER" id="PTHR19303">
    <property type="entry name" value="TRANSPOSON"/>
    <property type="match status" value="1"/>
</dbReference>
<protein>
    <submittedName>
        <fullName evidence="4">Uncharacterized protein LOC115227929</fullName>
    </submittedName>
</protein>
<dbReference type="AlphaFoldDB" id="A0A6P7TRU9"/>
<name>A0A6P7TRU9_9MOLL</name>
<dbReference type="KEGG" id="osn:115227929"/>
<reference evidence="4" key="1">
    <citation type="submission" date="2025-08" db="UniProtKB">
        <authorList>
            <consortium name="RefSeq"/>
        </authorList>
    </citation>
    <scope>IDENTIFICATION</scope>
</reference>
<dbReference type="GO" id="GO:0003677">
    <property type="term" value="F:DNA binding"/>
    <property type="evidence" value="ECO:0007669"/>
    <property type="project" value="UniProtKB-KW"/>
</dbReference>
<accession>A0A6P7TRU9</accession>